<dbReference type="Gene3D" id="1.20.58.340">
    <property type="entry name" value="Magnesium transport protein CorA, transmembrane region"/>
    <property type="match status" value="1"/>
</dbReference>
<name>A0ABR4AV20_9LECA</name>
<comment type="caution">
    <text evidence="2">The sequence shown here is derived from an EMBL/GenBank/DDBJ whole genome shotgun (WGS) entry which is preliminary data.</text>
</comment>
<reference evidence="2 3" key="1">
    <citation type="submission" date="2024-09" db="EMBL/GenBank/DDBJ databases">
        <title>Rethinking Asexuality: The Enigmatic Case of Functional Sexual Genes in Lepraria (Stereocaulaceae).</title>
        <authorList>
            <person name="Doellman M."/>
            <person name="Sun Y."/>
            <person name="Barcenas-Pena A."/>
            <person name="Lumbsch H.T."/>
            <person name="Grewe F."/>
        </authorList>
    </citation>
    <scope>NUCLEOTIDE SEQUENCE [LARGE SCALE GENOMIC DNA]</scope>
    <source>
        <strain evidence="2 3">Grewe 0041</strain>
    </source>
</reference>
<feature type="transmembrane region" description="Helical" evidence="1">
    <location>
        <begin position="236"/>
        <end position="257"/>
    </location>
</feature>
<dbReference type="EMBL" id="JBHFEH010000062">
    <property type="protein sequence ID" value="KAL2049527.1"/>
    <property type="molecule type" value="Genomic_DNA"/>
</dbReference>
<keyword evidence="3" id="KW-1185">Reference proteome</keyword>
<evidence type="ECO:0000313" key="3">
    <source>
        <dbReference type="Proteomes" id="UP001590951"/>
    </source>
</evidence>
<evidence type="ECO:0000313" key="2">
    <source>
        <dbReference type="EMBL" id="KAL2049527.1"/>
    </source>
</evidence>
<dbReference type="Proteomes" id="UP001590951">
    <property type="component" value="Unassembled WGS sequence"/>
</dbReference>
<gene>
    <name evidence="2" type="ORF">ABVK25_010214</name>
</gene>
<keyword evidence="1" id="KW-0812">Transmembrane</keyword>
<organism evidence="2 3">
    <name type="scientific">Lepraria finkii</name>
    <dbReference type="NCBI Taxonomy" id="1340010"/>
    <lineage>
        <taxon>Eukaryota</taxon>
        <taxon>Fungi</taxon>
        <taxon>Dikarya</taxon>
        <taxon>Ascomycota</taxon>
        <taxon>Pezizomycotina</taxon>
        <taxon>Lecanoromycetes</taxon>
        <taxon>OSLEUM clade</taxon>
        <taxon>Lecanoromycetidae</taxon>
        <taxon>Lecanorales</taxon>
        <taxon>Lecanorineae</taxon>
        <taxon>Stereocaulaceae</taxon>
        <taxon>Lepraria</taxon>
    </lineage>
</organism>
<feature type="transmembrane region" description="Helical" evidence="1">
    <location>
        <begin position="192"/>
        <end position="216"/>
    </location>
</feature>
<proteinExistence type="predicted"/>
<protein>
    <submittedName>
        <fullName evidence="2">Uncharacterized protein</fullName>
    </submittedName>
</protein>
<keyword evidence="1" id="KW-1133">Transmembrane helix</keyword>
<evidence type="ECO:0000256" key="1">
    <source>
        <dbReference type="SAM" id="Phobius"/>
    </source>
</evidence>
<keyword evidence="1" id="KW-0472">Membrane</keyword>
<sequence>MKERVVDAVHPMSLHPLFLHLSLRNWRWYLNDVRQALLPIAEKATHSSLKIGEIDYDANFADSQRLAKWCENLTIVQSILDSDTDVGGAIQNHCAELRRIETSFAQQDAELLARVRLDLQRLKGFRRAATALLKQAEGTSQLLVKLLDYRKVDTLNAHVEELRSLAITSSLQGESLRNLTEKTRYDSRYMRILTFMAVAYLPASLLAAILSANLVYVPSPAAETHSGPLIVRRALWIYSLASLALTAVTLGCVAAWARRSEGFHLPGNVRRRN</sequence>
<accession>A0ABR4AV20</accession>